<dbReference type="InterPro" id="IPR001611">
    <property type="entry name" value="Leu-rich_rpt"/>
</dbReference>
<dbReference type="EMBL" id="JAWXYG010000004">
    <property type="protein sequence ID" value="KAK4274267.1"/>
    <property type="molecule type" value="Genomic_DNA"/>
</dbReference>
<protein>
    <recommendedName>
        <fullName evidence="5">COI1 F-box domain-containing protein</fullName>
    </recommendedName>
</protein>
<dbReference type="SMART" id="SM00367">
    <property type="entry name" value="LRR_CC"/>
    <property type="match status" value="9"/>
</dbReference>
<dbReference type="Pfam" id="PF13516">
    <property type="entry name" value="LRR_6"/>
    <property type="match status" value="1"/>
</dbReference>
<dbReference type="InterPro" id="IPR041567">
    <property type="entry name" value="COI1_F-box"/>
</dbReference>
<dbReference type="PANTHER" id="PTHR13318:SF223">
    <property type="entry name" value="RNI-LIKE SUPERFAMILY PROTEIN"/>
    <property type="match status" value="1"/>
</dbReference>
<dbReference type="InterPro" id="IPR032675">
    <property type="entry name" value="LRR_dom_sf"/>
</dbReference>
<sequence length="363" mass="39919">MSHLGDDELGLILKWVCDGNDRKSFSQVCKHWLSLEGLTRSSIRVFEPDSLPIILPRFPNLRKFDSSKLVTDHHLQILAQFCPKLEAINLNFRSEQGITDYSDESSCFEDIGDDGVCALAAGCSRLSEVLLWRRRNIGNYGVVSICSSAKHLRHLSLGHCNLITDEALEAISAATCITVLNLEGCSLITDRGLAYLASGSSSKSLKKLILAECDRITNSGVCLLQKIHRLEELNLAECGPKVTDTGCSAIAGIQAIRKLNLSWMVNVSDATVTALAEKSKNLVAVDFTGCELITGDGIRAFANHGSLEGLVLASCYNICADDVEHTVLRCRSLRYIVLHKGLRMWIPATTLGNISRFCELHWR</sequence>
<organism evidence="3 4">
    <name type="scientific">Acacia crassicarpa</name>
    <name type="common">northern wattle</name>
    <dbReference type="NCBI Taxonomy" id="499986"/>
    <lineage>
        <taxon>Eukaryota</taxon>
        <taxon>Viridiplantae</taxon>
        <taxon>Streptophyta</taxon>
        <taxon>Embryophyta</taxon>
        <taxon>Tracheophyta</taxon>
        <taxon>Spermatophyta</taxon>
        <taxon>Magnoliopsida</taxon>
        <taxon>eudicotyledons</taxon>
        <taxon>Gunneridae</taxon>
        <taxon>Pentapetalae</taxon>
        <taxon>rosids</taxon>
        <taxon>fabids</taxon>
        <taxon>Fabales</taxon>
        <taxon>Fabaceae</taxon>
        <taxon>Caesalpinioideae</taxon>
        <taxon>mimosoid clade</taxon>
        <taxon>Acacieae</taxon>
        <taxon>Acacia</taxon>
    </lineage>
</organism>
<dbReference type="AlphaFoldDB" id="A0AAE1MNB2"/>
<evidence type="ECO:0000259" key="1">
    <source>
        <dbReference type="Pfam" id="PF18511"/>
    </source>
</evidence>
<comment type="caution">
    <text evidence="3">The sequence shown here is derived from an EMBL/GenBank/DDBJ whole genome shotgun (WGS) entry which is preliminary data.</text>
</comment>
<evidence type="ECO:0000313" key="4">
    <source>
        <dbReference type="Proteomes" id="UP001293593"/>
    </source>
</evidence>
<keyword evidence="4" id="KW-1185">Reference proteome</keyword>
<dbReference type="PANTHER" id="PTHR13318">
    <property type="entry name" value="PARTNER OF PAIRED, ISOFORM B-RELATED"/>
    <property type="match status" value="1"/>
</dbReference>
<reference evidence="3" key="1">
    <citation type="submission" date="2023-10" db="EMBL/GenBank/DDBJ databases">
        <title>Chromosome-level genome of the transformable northern wattle, Acacia crassicarpa.</title>
        <authorList>
            <person name="Massaro I."/>
            <person name="Sinha N.R."/>
            <person name="Poethig S."/>
            <person name="Leichty A.R."/>
        </authorList>
    </citation>
    <scope>NUCLEOTIDE SEQUENCE</scope>
    <source>
        <strain evidence="3">Acra3RX</strain>
        <tissue evidence="3">Leaf</tissue>
    </source>
</reference>
<evidence type="ECO:0000259" key="2">
    <source>
        <dbReference type="Pfam" id="PF25372"/>
    </source>
</evidence>
<dbReference type="GO" id="GO:0019005">
    <property type="term" value="C:SCF ubiquitin ligase complex"/>
    <property type="evidence" value="ECO:0007669"/>
    <property type="project" value="TreeGrafter"/>
</dbReference>
<dbReference type="SUPFAM" id="SSF52047">
    <property type="entry name" value="RNI-like"/>
    <property type="match status" value="1"/>
</dbReference>
<dbReference type="Proteomes" id="UP001293593">
    <property type="component" value="Unassembled WGS sequence"/>
</dbReference>
<accession>A0AAE1MNB2</accession>
<dbReference type="Pfam" id="PF25372">
    <property type="entry name" value="DUF7885"/>
    <property type="match status" value="1"/>
</dbReference>
<dbReference type="InterPro" id="IPR057207">
    <property type="entry name" value="FBXL15_LRR"/>
</dbReference>
<proteinExistence type="predicted"/>
<dbReference type="Gene3D" id="3.80.10.10">
    <property type="entry name" value="Ribonuclease Inhibitor"/>
    <property type="match status" value="2"/>
</dbReference>
<dbReference type="InterPro" id="IPR006553">
    <property type="entry name" value="Leu-rich_rpt_Cys-con_subtyp"/>
</dbReference>
<evidence type="ECO:0000313" key="3">
    <source>
        <dbReference type="EMBL" id="KAK4274267.1"/>
    </source>
</evidence>
<gene>
    <name evidence="3" type="ORF">QN277_017517</name>
</gene>
<dbReference type="GO" id="GO:0031146">
    <property type="term" value="P:SCF-dependent proteasomal ubiquitin-dependent protein catabolic process"/>
    <property type="evidence" value="ECO:0007669"/>
    <property type="project" value="TreeGrafter"/>
</dbReference>
<dbReference type="Pfam" id="PF18511">
    <property type="entry name" value="F-box_5"/>
    <property type="match status" value="1"/>
</dbReference>
<feature type="domain" description="F-box/LRR-repeat protein 15-like leucin rich repeat" evidence="2">
    <location>
        <begin position="146"/>
        <end position="224"/>
    </location>
</feature>
<name>A0AAE1MNB2_9FABA</name>
<feature type="domain" description="COI1 F-box" evidence="1">
    <location>
        <begin position="3"/>
        <end position="41"/>
    </location>
</feature>
<evidence type="ECO:0008006" key="5">
    <source>
        <dbReference type="Google" id="ProtNLM"/>
    </source>
</evidence>
<dbReference type="Gene3D" id="1.20.1280.50">
    <property type="match status" value="1"/>
</dbReference>